<evidence type="ECO:0000313" key="8">
    <source>
        <dbReference type="EnsemblMetazoa" id="XP_030852426"/>
    </source>
</evidence>
<dbReference type="GO" id="GO:0006357">
    <property type="term" value="P:regulation of transcription by RNA polymerase II"/>
    <property type="evidence" value="ECO:0000318"/>
    <property type="project" value="GO_Central"/>
</dbReference>
<keyword evidence="4" id="KW-0862">Zinc</keyword>
<dbReference type="KEGG" id="spu:100893788"/>
<keyword evidence="1" id="KW-0479">Metal-binding</keyword>
<organism evidence="8 9">
    <name type="scientific">Strongylocentrotus purpuratus</name>
    <name type="common">Purple sea urchin</name>
    <dbReference type="NCBI Taxonomy" id="7668"/>
    <lineage>
        <taxon>Eukaryota</taxon>
        <taxon>Metazoa</taxon>
        <taxon>Echinodermata</taxon>
        <taxon>Eleutherozoa</taxon>
        <taxon>Echinozoa</taxon>
        <taxon>Echinoidea</taxon>
        <taxon>Euechinoidea</taxon>
        <taxon>Echinacea</taxon>
        <taxon>Camarodonta</taxon>
        <taxon>Echinidea</taxon>
        <taxon>Strongylocentrotidae</taxon>
        <taxon>Strongylocentrotus</taxon>
    </lineage>
</organism>
<evidence type="ECO:0000256" key="5">
    <source>
        <dbReference type="PROSITE-ProRule" id="PRU00042"/>
    </source>
</evidence>
<feature type="region of interest" description="Disordered" evidence="6">
    <location>
        <begin position="219"/>
        <end position="284"/>
    </location>
</feature>
<evidence type="ECO:0000256" key="2">
    <source>
        <dbReference type="ARBA" id="ARBA00022737"/>
    </source>
</evidence>
<dbReference type="Gene3D" id="3.30.160.60">
    <property type="entry name" value="Classic Zinc Finger"/>
    <property type="match status" value="3"/>
</dbReference>
<dbReference type="PANTHER" id="PTHR19818:SF166">
    <property type="entry name" value="C2H2-TYPE DOMAIN-CONTAINING PROTEIN"/>
    <property type="match status" value="1"/>
</dbReference>
<dbReference type="GO" id="GO:0000978">
    <property type="term" value="F:RNA polymerase II cis-regulatory region sequence-specific DNA binding"/>
    <property type="evidence" value="ECO:0000318"/>
    <property type="project" value="GO_Central"/>
</dbReference>
<accession>A0A7M7PPB7</accession>
<evidence type="ECO:0000259" key="7">
    <source>
        <dbReference type="PROSITE" id="PS50157"/>
    </source>
</evidence>
<keyword evidence="3 5" id="KW-0863">Zinc-finger</keyword>
<evidence type="ECO:0000313" key="9">
    <source>
        <dbReference type="Proteomes" id="UP000007110"/>
    </source>
</evidence>
<feature type="domain" description="C2H2-type" evidence="7">
    <location>
        <begin position="127"/>
        <end position="156"/>
    </location>
</feature>
<keyword evidence="9" id="KW-1185">Reference proteome</keyword>
<dbReference type="InterPro" id="IPR050329">
    <property type="entry name" value="GLI_C2H2-zinc-finger"/>
</dbReference>
<dbReference type="EnsemblMetazoa" id="XM_030996566">
    <property type="protein sequence ID" value="XP_030852426"/>
    <property type="gene ID" value="LOC100893788"/>
</dbReference>
<keyword evidence="2" id="KW-0677">Repeat</keyword>
<evidence type="ECO:0000256" key="1">
    <source>
        <dbReference type="ARBA" id="ARBA00022723"/>
    </source>
</evidence>
<dbReference type="FunCoup" id="A0A7M7PPB7">
    <property type="interactions" value="500"/>
</dbReference>
<dbReference type="GO" id="GO:0005634">
    <property type="term" value="C:nucleus"/>
    <property type="evidence" value="ECO:0000318"/>
    <property type="project" value="GO_Central"/>
</dbReference>
<dbReference type="RefSeq" id="XP_030852426.1">
    <property type="nucleotide sequence ID" value="XM_030996566.1"/>
</dbReference>
<protein>
    <recommendedName>
        <fullName evidence="7">C2H2-type domain-containing protein</fullName>
    </recommendedName>
</protein>
<dbReference type="AlphaFoldDB" id="A0A7M7PPB7"/>
<dbReference type="Proteomes" id="UP000007110">
    <property type="component" value="Unassembled WGS sequence"/>
</dbReference>
<sequence length="306" mass="34541">MANVLKNSPHKIMPNTEIRSPVRPPNIPLTPLSPVSPGICYFYPWKWSESARNVELSPTASSCGGSPLVERGNSRGRPRAETVAELQKAGSTEIGRDVIQCIICDRIFPREKSLTAHLRTHTGERPYKCDYPNCSRAFVQSGQLKTHQRLHTGEKPFACSVPGCRSRFTHANRHCPEHPYAGLRRETTQVQVDEVIKTDENSEEVAEWLQKYQQRQVEATLYSSPSPLTRTPTSRRPRDTTNTRKRLRTESVESGDAGEDSEETPKRGRRPMVRQLIREQQQEQKDKLLGAMALIELAQNACGSSR</sequence>
<dbReference type="GeneID" id="100893788"/>
<dbReference type="InterPro" id="IPR013087">
    <property type="entry name" value="Znf_C2H2_type"/>
</dbReference>
<dbReference type="PROSITE" id="PS50157">
    <property type="entry name" value="ZINC_FINGER_C2H2_2"/>
    <property type="match status" value="2"/>
</dbReference>
<dbReference type="Pfam" id="PF00096">
    <property type="entry name" value="zf-C2H2"/>
    <property type="match status" value="2"/>
</dbReference>
<dbReference type="GO" id="GO:0045944">
    <property type="term" value="P:positive regulation of transcription by RNA polymerase II"/>
    <property type="evidence" value="ECO:0007669"/>
    <property type="project" value="UniProtKB-ARBA"/>
</dbReference>
<proteinExistence type="predicted"/>
<dbReference type="SMART" id="SM00355">
    <property type="entry name" value="ZnF_C2H2"/>
    <property type="match status" value="3"/>
</dbReference>
<dbReference type="OMA" id="EEKNGPH"/>
<dbReference type="GO" id="GO:0008270">
    <property type="term" value="F:zinc ion binding"/>
    <property type="evidence" value="ECO:0007669"/>
    <property type="project" value="UniProtKB-KW"/>
</dbReference>
<dbReference type="PANTHER" id="PTHR19818">
    <property type="entry name" value="ZINC FINGER PROTEIN ZIC AND GLI"/>
    <property type="match status" value="1"/>
</dbReference>
<dbReference type="FunFam" id="3.30.160.60:FF:000474">
    <property type="entry name" value="zinc finger protein 367"/>
    <property type="match status" value="1"/>
</dbReference>
<feature type="compositionally biased region" description="Low complexity" evidence="6">
    <location>
        <begin position="223"/>
        <end position="234"/>
    </location>
</feature>
<dbReference type="CTD" id="195828"/>
<feature type="region of interest" description="Disordered" evidence="6">
    <location>
        <begin position="58"/>
        <end position="79"/>
    </location>
</feature>
<evidence type="ECO:0000256" key="6">
    <source>
        <dbReference type="SAM" id="MobiDB-lite"/>
    </source>
</evidence>
<dbReference type="SUPFAM" id="SSF57667">
    <property type="entry name" value="beta-beta-alpha zinc fingers"/>
    <property type="match status" value="1"/>
</dbReference>
<dbReference type="PROSITE" id="PS00028">
    <property type="entry name" value="ZINC_FINGER_C2H2_1"/>
    <property type="match status" value="2"/>
</dbReference>
<dbReference type="InterPro" id="IPR036236">
    <property type="entry name" value="Znf_C2H2_sf"/>
</dbReference>
<evidence type="ECO:0000256" key="4">
    <source>
        <dbReference type="ARBA" id="ARBA00022833"/>
    </source>
</evidence>
<name>A0A7M7PPB7_STRPU</name>
<feature type="domain" description="C2H2-type" evidence="7">
    <location>
        <begin position="99"/>
        <end position="126"/>
    </location>
</feature>
<dbReference type="GO" id="GO:0000981">
    <property type="term" value="F:DNA-binding transcription factor activity, RNA polymerase II-specific"/>
    <property type="evidence" value="ECO:0000318"/>
    <property type="project" value="GO_Central"/>
</dbReference>
<evidence type="ECO:0000256" key="3">
    <source>
        <dbReference type="ARBA" id="ARBA00022771"/>
    </source>
</evidence>
<dbReference type="OrthoDB" id="3437960at2759"/>
<reference evidence="8" key="2">
    <citation type="submission" date="2021-01" db="UniProtKB">
        <authorList>
            <consortium name="EnsemblMetazoa"/>
        </authorList>
    </citation>
    <scope>IDENTIFICATION</scope>
</reference>
<dbReference type="InParanoid" id="A0A7M7PPB7"/>
<reference evidence="9" key="1">
    <citation type="submission" date="2015-02" db="EMBL/GenBank/DDBJ databases">
        <title>Genome sequencing for Strongylocentrotus purpuratus.</title>
        <authorList>
            <person name="Murali S."/>
            <person name="Liu Y."/>
            <person name="Vee V."/>
            <person name="English A."/>
            <person name="Wang M."/>
            <person name="Skinner E."/>
            <person name="Han Y."/>
            <person name="Muzny D.M."/>
            <person name="Worley K.C."/>
            <person name="Gibbs R.A."/>
        </authorList>
    </citation>
    <scope>NUCLEOTIDE SEQUENCE</scope>
</reference>